<gene>
    <name evidence="2" type="ORF">PHYEVI_LOCUS545</name>
</gene>
<evidence type="ECO:0000256" key="1">
    <source>
        <dbReference type="SAM" id="Coils"/>
    </source>
</evidence>
<dbReference type="Proteomes" id="UP001153712">
    <property type="component" value="Chromosome 1"/>
</dbReference>
<dbReference type="AlphaFoldDB" id="A0A9N9TE63"/>
<keyword evidence="1" id="KW-0175">Coiled coil</keyword>
<reference evidence="2" key="1">
    <citation type="submission" date="2022-01" db="EMBL/GenBank/DDBJ databases">
        <authorList>
            <person name="King R."/>
        </authorList>
    </citation>
    <scope>NUCLEOTIDE SEQUENCE</scope>
</reference>
<organism evidence="2 3">
    <name type="scientific">Phyllotreta striolata</name>
    <name type="common">Striped flea beetle</name>
    <name type="synonym">Crioceris striolata</name>
    <dbReference type="NCBI Taxonomy" id="444603"/>
    <lineage>
        <taxon>Eukaryota</taxon>
        <taxon>Metazoa</taxon>
        <taxon>Ecdysozoa</taxon>
        <taxon>Arthropoda</taxon>
        <taxon>Hexapoda</taxon>
        <taxon>Insecta</taxon>
        <taxon>Pterygota</taxon>
        <taxon>Neoptera</taxon>
        <taxon>Endopterygota</taxon>
        <taxon>Coleoptera</taxon>
        <taxon>Polyphaga</taxon>
        <taxon>Cucujiformia</taxon>
        <taxon>Chrysomeloidea</taxon>
        <taxon>Chrysomelidae</taxon>
        <taxon>Galerucinae</taxon>
        <taxon>Alticini</taxon>
        <taxon>Phyllotreta</taxon>
    </lineage>
</organism>
<evidence type="ECO:0000313" key="2">
    <source>
        <dbReference type="EMBL" id="CAG9854080.1"/>
    </source>
</evidence>
<feature type="coiled-coil region" evidence="1">
    <location>
        <begin position="85"/>
        <end position="112"/>
    </location>
</feature>
<feature type="coiled-coil region" evidence="1">
    <location>
        <begin position="154"/>
        <end position="184"/>
    </location>
</feature>
<sequence>MSTEWGADLNLISIKSMIEFYKEENARQDEYLKKMKLLSEDSKFDVTIDENIDKLIDVLEIQYDEKNSKVSTKPHNYFSRLTTSLKMYKHMNKKLSEDINTAEMELKLGREKLKELNFHSSNTNQLRAKVTQYDLTNSNYEKKYPWLKDPLFDMQNLDEECKKLQKLKKTKENLDKELKQYSDLKPDLIEAAEQLTQIQKEHSKFTF</sequence>
<protein>
    <submittedName>
        <fullName evidence="2">Uncharacterized protein</fullName>
    </submittedName>
</protein>
<dbReference type="OrthoDB" id="6751537at2759"/>
<evidence type="ECO:0000313" key="3">
    <source>
        <dbReference type="Proteomes" id="UP001153712"/>
    </source>
</evidence>
<name>A0A9N9TE63_PHYSR</name>
<proteinExistence type="predicted"/>
<dbReference type="EMBL" id="OU900094">
    <property type="protein sequence ID" value="CAG9854080.1"/>
    <property type="molecule type" value="Genomic_DNA"/>
</dbReference>
<keyword evidence="3" id="KW-1185">Reference proteome</keyword>
<accession>A0A9N9TE63</accession>